<evidence type="ECO:0000313" key="7">
    <source>
        <dbReference type="Proteomes" id="UP000320672"/>
    </source>
</evidence>
<evidence type="ECO:0000256" key="3">
    <source>
        <dbReference type="PIRSR" id="PIRSR000451-1"/>
    </source>
</evidence>
<dbReference type="GO" id="GO:0030639">
    <property type="term" value="P:polyketide biosynthetic process"/>
    <property type="evidence" value="ECO:0007669"/>
    <property type="project" value="TreeGrafter"/>
</dbReference>
<dbReference type="Proteomes" id="UP000320672">
    <property type="component" value="Chromosome"/>
</dbReference>
<dbReference type="RefSeq" id="WP_145353325.1">
    <property type="nucleotide sequence ID" value="NZ_CP036262.1"/>
</dbReference>
<dbReference type="PANTHER" id="PTHR11877">
    <property type="entry name" value="HYDROXYMETHYLGLUTARYL-COA SYNTHASE"/>
    <property type="match status" value="1"/>
</dbReference>
<organism evidence="6 7">
    <name type="scientific">Roseimaritima multifibrata</name>
    <dbReference type="NCBI Taxonomy" id="1930274"/>
    <lineage>
        <taxon>Bacteria</taxon>
        <taxon>Pseudomonadati</taxon>
        <taxon>Planctomycetota</taxon>
        <taxon>Planctomycetia</taxon>
        <taxon>Pirellulales</taxon>
        <taxon>Pirellulaceae</taxon>
        <taxon>Roseimaritima</taxon>
    </lineage>
</organism>
<feature type="domain" description="Chalcone/stilbene synthase C-terminal" evidence="5">
    <location>
        <begin position="243"/>
        <end position="372"/>
    </location>
</feature>
<sequence>MTKPKLPTATILSCVSVVPELSVDLDLATAEAQLLSCETESQATKLAKLYRRTGVQNRGSVLLEREEQSGKLSVPFFPPLAEESSGPTTCERNERFALHAPQLGIQAGAEALTSSGCQASDVTHLITVTCTGFYSPGLDVDLIESLGLPVTTERLQVGFMGCHALINAMRAARGFVAADPKACVLVVSVELCSLHYQYGYDAQRIVSGSLFSDGAAGVVVVGSDFECSDAKIDLPKIAATGSCLIPGSREAMTWKIGDHGFMMTLSAAVPLLIEDNLLAYMTDWLFQNGQTIQSIGGWAVHPGGSRILDAVRNSLNLADDQLAISRGVLKDHGNMSSATLGAVLKRFEDADVPRPWVMLGFGPGLEIEVALVT</sequence>
<dbReference type="PANTHER" id="PTHR11877:SF46">
    <property type="entry name" value="TYPE III POLYKETIDE SYNTHASE A"/>
    <property type="match status" value="1"/>
</dbReference>
<dbReference type="InterPro" id="IPR001099">
    <property type="entry name" value="Chalcone/stilbene_synt_N"/>
</dbReference>
<dbReference type="InterPro" id="IPR016039">
    <property type="entry name" value="Thiolase-like"/>
</dbReference>
<keyword evidence="7" id="KW-1185">Reference proteome</keyword>
<protein>
    <submittedName>
        <fullName evidence="6">Alpha-pyrone synthesis polyketide synthase-like Pks18</fullName>
        <ecNumber evidence="6">2.3.1.-</ecNumber>
    </submittedName>
</protein>
<dbReference type="EC" id="2.3.1.-" evidence="6"/>
<dbReference type="SUPFAM" id="SSF53901">
    <property type="entry name" value="Thiolase-like"/>
    <property type="match status" value="2"/>
</dbReference>
<name>A0A517MK58_9BACT</name>
<feature type="domain" description="Chalcone/stilbene synthase N-terminal" evidence="4">
    <location>
        <begin position="9"/>
        <end position="224"/>
    </location>
</feature>
<gene>
    <name evidence="6" type="ORF">FF011L_40740</name>
</gene>
<evidence type="ECO:0000256" key="2">
    <source>
        <dbReference type="ARBA" id="ARBA00022679"/>
    </source>
</evidence>
<dbReference type="Pfam" id="PF00195">
    <property type="entry name" value="Chal_sti_synt_N"/>
    <property type="match status" value="1"/>
</dbReference>
<dbReference type="KEGG" id="rml:FF011L_40740"/>
<feature type="active site" description="Acyl-thioester intermediate" evidence="3">
    <location>
        <position position="162"/>
    </location>
</feature>
<accession>A0A517MK58</accession>
<dbReference type="EMBL" id="CP036262">
    <property type="protein sequence ID" value="QDS95281.1"/>
    <property type="molecule type" value="Genomic_DNA"/>
</dbReference>
<comment type="similarity">
    <text evidence="1">Belongs to the thiolase-like superfamily. Chalcone/stilbene synthases family.</text>
</comment>
<dbReference type="OrthoDB" id="9786288at2"/>
<dbReference type="InterPro" id="IPR011141">
    <property type="entry name" value="Polyketide_synthase_type-III"/>
</dbReference>
<evidence type="ECO:0000256" key="1">
    <source>
        <dbReference type="ARBA" id="ARBA00005531"/>
    </source>
</evidence>
<evidence type="ECO:0000259" key="4">
    <source>
        <dbReference type="Pfam" id="PF00195"/>
    </source>
</evidence>
<dbReference type="GO" id="GO:0016747">
    <property type="term" value="F:acyltransferase activity, transferring groups other than amino-acyl groups"/>
    <property type="evidence" value="ECO:0007669"/>
    <property type="project" value="InterPro"/>
</dbReference>
<dbReference type="Gene3D" id="3.40.47.10">
    <property type="match status" value="2"/>
</dbReference>
<evidence type="ECO:0000259" key="5">
    <source>
        <dbReference type="Pfam" id="PF02797"/>
    </source>
</evidence>
<dbReference type="Pfam" id="PF02797">
    <property type="entry name" value="Chal_sti_synt_C"/>
    <property type="match status" value="1"/>
</dbReference>
<keyword evidence="2 6" id="KW-0808">Transferase</keyword>
<dbReference type="CDD" id="cd00831">
    <property type="entry name" value="CHS_like"/>
    <property type="match status" value="1"/>
</dbReference>
<evidence type="ECO:0000313" key="6">
    <source>
        <dbReference type="EMBL" id="QDS95281.1"/>
    </source>
</evidence>
<keyword evidence="6" id="KW-0012">Acyltransferase</keyword>
<proteinExistence type="inferred from homology"/>
<dbReference type="PIRSF" id="PIRSF000451">
    <property type="entry name" value="PKS_III"/>
    <property type="match status" value="1"/>
</dbReference>
<dbReference type="AlphaFoldDB" id="A0A517MK58"/>
<reference evidence="6 7" key="1">
    <citation type="submission" date="2019-02" db="EMBL/GenBank/DDBJ databases">
        <title>Deep-cultivation of Planctomycetes and their phenomic and genomic characterization uncovers novel biology.</title>
        <authorList>
            <person name="Wiegand S."/>
            <person name="Jogler M."/>
            <person name="Boedeker C."/>
            <person name="Pinto D."/>
            <person name="Vollmers J."/>
            <person name="Rivas-Marin E."/>
            <person name="Kohn T."/>
            <person name="Peeters S.H."/>
            <person name="Heuer A."/>
            <person name="Rast P."/>
            <person name="Oberbeckmann S."/>
            <person name="Bunk B."/>
            <person name="Jeske O."/>
            <person name="Meyerdierks A."/>
            <person name="Storesund J.E."/>
            <person name="Kallscheuer N."/>
            <person name="Luecker S."/>
            <person name="Lage O.M."/>
            <person name="Pohl T."/>
            <person name="Merkel B.J."/>
            <person name="Hornburger P."/>
            <person name="Mueller R.-W."/>
            <person name="Bruemmer F."/>
            <person name="Labrenz M."/>
            <person name="Spormann A.M."/>
            <person name="Op den Camp H."/>
            <person name="Overmann J."/>
            <person name="Amann R."/>
            <person name="Jetten M.S.M."/>
            <person name="Mascher T."/>
            <person name="Medema M.H."/>
            <person name="Devos D.P."/>
            <person name="Kaster A.-K."/>
            <person name="Ovreas L."/>
            <person name="Rohde M."/>
            <person name="Galperin M.Y."/>
            <person name="Jogler C."/>
        </authorList>
    </citation>
    <scope>NUCLEOTIDE SEQUENCE [LARGE SCALE GENOMIC DNA]</scope>
    <source>
        <strain evidence="6 7">FF011L</strain>
    </source>
</reference>
<dbReference type="InterPro" id="IPR012328">
    <property type="entry name" value="Chalcone/stilbene_synt_C"/>
</dbReference>